<dbReference type="Proteomes" id="UP000001940">
    <property type="component" value="Chromosome X"/>
</dbReference>
<proteinExistence type="predicted"/>
<dbReference type="EMBL" id="BX284606">
    <property type="protein sequence ID" value="VVC12353.1"/>
    <property type="molecule type" value="Genomic_DNA"/>
</dbReference>
<protein>
    <submittedName>
        <fullName evidence="1">Ovule protein</fullName>
    </submittedName>
</protein>
<sequence length="75" mass="9186">MTNRRAKRFAWLETSRSLICTNLLFHGQRNGSKIEPKYWSSATELTMILPRSWKITKWDWKIIFHRTTLFDWKQK</sequence>
<evidence type="ECO:0000313" key="2">
    <source>
        <dbReference type="Proteomes" id="UP000001940"/>
    </source>
</evidence>
<organism evidence="1 2">
    <name type="scientific">Caenorhabditis elegans</name>
    <dbReference type="NCBI Taxonomy" id="6239"/>
    <lineage>
        <taxon>Eukaryota</taxon>
        <taxon>Metazoa</taxon>
        <taxon>Ecdysozoa</taxon>
        <taxon>Nematoda</taxon>
        <taxon>Chromadorea</taxon>
        <taxon>Rhabditida</taxon>
        <taxon>Rhabditina</taxon>
        <taxon>Rhabditomorpha</taxon>
        <taxon>Rhabditoidea</taxon>
        <taxon>Rhabditidae</taxon>
        <taxon>Peloderinae</taxon>
        <taxon>Caenorhabditis</taxon>
    </lineage>
</organism>
<evidence type="ECO:0000313" key="3">
    <source>
        <dbReference type="WormBase" id="F52G3.8"/>
    </source>
</evidence>
<name>A0A5E4M2G1_CAEEL</name>
<evidence type="ECO:0000313" key="1">
    <source>
        <dbReference type="EMBL" id="VVC12353.1"/>
    </source>
</evidence>
<reference evidence="1 2" key="1">
    <citation type="journal article" date="1998" name="Science">
        <title>Genome sequence of the nematode C. elegans: a platform for investigating biology.</title>
        <authorList>
            <consortium name="The C. elegans sequencing consortium"/>
            <person name="Sulson J.E."/>
            <person name="Waterston R."/>
        </authorList>
    </citation>
    <scope>NUCLEOTIDE SEQUENCE [LARGE SCALE GENOMIC DNA]</scope>
    <source>
        <strain evidence="1 2">Bristol N2</strain>
    </source>
</reference>
<dbReference type="InParanoid" id="A0A5E4M2G1"/>
<gene>
    <name evidence="1" type="ORF">CELE_F52G3.8</name>
    <name evidence="1 3" type="ORF">F52G3.8</name>
</gene>
<accession>A0A5E4M2G1</accession>
<dbReference type="AlphaFoldDB" id="A0A5E4M2G1"/>
<dbReference type="AGR" id="WB:WBGene00304895"/>
<dbReference type="WormBase" id="F52G3.8">
    <property type="protein sequence ID" value="CE53574"/>
    <property type="gene ID" value="WBGene00304895"/>
</dbReference>
<keyword evidence="2" id="KW-1185">Reference proteome</keyword>